<evidence type="ECO:0000313" key="1">
    <source>
        <dbReference type="EMBL" id="KKN08866.1"/>
    </source>
</evidence>
<dbReference type="EMBL" id="LAZR01004409">
    <property type="protein sequence ID" value="KKN08866.1"/>
    <property type="molecule type" value="Genomic_DNA"/>
</dbReference>
<reference evidence="1" key="1">
    <citation type="journal article" date="2015" name="Nature">
        <title>Complex archaea that bridge the gap between prokaryotes and eukaryotes.</title>
        <authorList>
            <person name="Spang A."/>
            <person name="Saw J.H."/>
            <person name="Jorgensen S.L."/>
            <person name="Zaremba-Niedzwiedzka K."/>
            <person name="Martijn J."/>
            <person name="Lind A.E."/>
            <person name="van Eijk R."/>
            <person name="Schleper C."/>
            <person name="Guy L."/>
            <person name="Ettema T.J."/>
        </authorList>
    </citation>
    <scope>NUCLEOTIDE SEQUENCE</scope>
</reference>
<sequence>MNKEDLIITNHAKDKYRALDAKCPERDIEFMIRQLFEKSNKEPMSAGLIKRVMQNNFQEAEYYRFGSLRFVVCNDNILVTIEEDQFGYSGEGYIKKNTSKRR</sequence>
<proteinExistence type="predicted"/>
<evidence type="ECO:0008006" key="2">
    <source>
        <dbReference type="Google" id="ProtNLM"/>
    </source>
</evidence>
<comment type="caution">
    <text evidence="1">The sequence shown here is derived from an EMBL/GenBank/DDBJ whole genome shotgun (WGS) entry which is preliminary data.</text>
</comment>
<organism evidence="1">
    <name type="scientific">marine sediment metagenome</name>
    <dbReference type="NCBI Taxonomy" id="412755"/>
    <lineage>
        <taxon>unclassified sequences</taxon>
        <taxon>metagenomes</taxon>
        <taxon>ecological metagenomes</taxon>
    </lineage>
</organism>
<name>A0A0F9Q6M2_9ZZZZ</name>
<dbReference type="AlphaFoldDB" id="A0A0F9Q6M2"/>
<accession>A0A0F9Q6M2</accession>
<gene>
    <name evidence="1" type="ORF">LCGC14_1052350</name>
</gene>
<protein>
    <recommendedName>
        <fullName evidence="2">DUF3781 domain-containing protein</fullName>
    </recommendedName>
</protein>